<dbReference type="SUPFAM" id="SSF50939">
    <property type="entry name" value="Sialidases"/>
    <property type="match status" value="1"/>
</dbReference>
<dbReference type="RefSeq" id="WP_260977069.1">
    <property type="nucleotide sequence ID" value="NZ_JAOANI010000022.1"/>
</dbReference>
<dbReference type="AlphaFoldDB" id="A0A9X3ASP2"/>
<dbReference type="InterPro" id="IPR036278">
    <property type="entry name" value="Sialidase_sf"/>
</dbReference>
<reference evidence="2" key="1">
    <citation type="journal article" date="2022" name="Front. Microbiol.">
        <title>Genome-based taxonomic rearrangement of Oceanobacter-related bacteria including the description of Thalassolituus hydrocarbonoclasticus sp. nov. and Thalassolituus pacificus sp. nov. and emended description of the genus Thalassolituus.</title>
        <authorList>
            <person name="Dong C."/>
            <person name="Wei L."/>
            <person name="Wang J."/>
            <person name="Lai Q."/>
            <person name="Huang Z."/>
            <person name="Shao Z."/>
        </authorList>
    </citation>
    <scope>NUCLEOTIDE SEQUENCE</scope>
    <source>
        <strain evidence="2">59MF3M-4</strain>
    </source>
</reference>
<name>A0A9X3ASP2_9GAMM</name>
<feature type="compositionally biased region" description="Gly residues" evidence="1">
    <location>
        <begin position="559"/>
        <end position="572"/>
    </location>
</feature>
<evidence type="ECO:0000256" key="1">
    <source>
        <dbReference type="SAM" id="MobiDB-lite"/>
    </source>
</evidence>
<organism evidence="2 3">
    <name type="scientific">Thalassolituus pacificus</name>
    <dbReference type="NCBI Taxonomy" id="2975440"/>
    <lineage>
        <taxon>Bacteria</taxon>
        <taxon>Pseudomonadati</taxon>
        <taxon>Pseudomonadota</taxon>
        <taxon>Gammaproteobacteria</taxon>
        <taxon>Oceanospirillales</taxon>
        <taxon>Oceanospirillaceae</taxon>
        <taxon>Thalassolituus</taxon>
    </lineage>
</organism>
<accession>A0A9X3ASP2</accession>
<gene>
    <name evidence="2" type="ORF">NYR02_14500</name>
</gene>
<feature type="compositionally biased region" description="Acidic residues" evidence="1">
    <location>
        <begin position="547"/>
        <end position="558"/>
    </location>
</feature>
<dbReference type="Proteomes" id="UP001147830">
    <property type="component" value="Unassembled WGS sequence"/>
</dbReference>
<keyword evidence="3" id="KW-1185">Reference proteome</keyword>
<evidence type="ECO:0000313" key="3">
    <source>
        <dbReference type="Proteomes" id="UP001147830"/>
    </source>
</evidence>
<sequence>MKLRMYAAATTALLSGCYFDSADLTINHDNDGRVSIVRAMGSANTESPGETQTAGCIALPNSWAGTVSISVSGTAQGAEFTTTPAADSSLSLSMNNDRPVIGYDWQCFSDSRTYAENDTGEAVFSLTPGQPAMTVLTSIGVVNRAEGSYQDQIASHLLLSDADAAPHWQKVGSQQKLGDYTQTLPGGDAYYIYLPAYESGAEQDAVLRIDQQGVHSATLPFGNAIAYLNGKLLTMETTNVEGRMVSRLSISEDLIDWTNLPDTEPLSGIIYDRFNQRYIAQAGASEETLAMYTSDDLQSWTELANAISYNTIFYALPSGNLIGTDSYGEQGLFLLSSDSSSWESVTPPSLATGEVFRARQIVQTDDGTVHVAGVSGVDSGSEEGWAWTAAHYGFSSDGVNWTWRSAGEWSNPQDIAGLAVNGQQVVVWGYQNVQASPDAGQNWISSDAAALAAGVWDALPEDAALYLNDVSVHNDQFIFQAYLSVGAESIALALATSDFTSYLFLGMQQGLQLLTGADVLFARVDGGNNGHSDVYTYKVPDTGGDNGDGDNGDGDNGDGDNGGGDNSSSSSGGGLGGLSLLILSILGLRRRFI</sequence>
<feature type="region of interest" description="Disordered" evidence="1">
    <location>
        <begin position="533"/>
        <end position="572"/>
    </location>
</feature>
<dbReference type="PROSITE" id="PS51257">
    <property type="entry name" value="PROKAR_LIPOPROTEIN"/>
    <property type="match status" value="1"/>
</dbReference>
<dbReference type="EMBL" id="JAOANI010000022">
    <property type="protein sequence ID" value="MCT7360229.1"/>
    <property type="molecule type" value="Genomic_DNA"/>
</dbReference>
<comment type="caution">
    <text evidence="2">The sequence shown here is derived from an EMBL/GenBank/DDBJ whole genome shotgun (WGS) entry which is preliminary data.</text>
</comment>
<proteinExistence type="predicted"/>
<reference evidence="2" key="2">
    <citation type="submission" date="2022-08" db="EMBL/GenBank/DDBJ databases">
        <authorList>
            <person name="Dong C."/>
        </authorList>
    </citation>
    <scope>NUCLEOTIDE SEQUENCE</scope>
    <source>
        <strain evidence="2">59MF3M-4</strain>
    </source>
</reference>
<protein>
    <submittedName>
        <fullName evidence="2">Uncharacterized protein</fullName>
    </submittedName>
</protein>
<evidence type="ECO:0000313" key="2">
    <source>
        <dbReference type="EMBL" id="MCT7360229.1"/>
    </source>
</evidence>